<evidence type="ECO:0000313" key="15">
    <source>
        <dbReference type="Proteomes" id="UP000636709"/>
    </source>
</evidence>
<keyword evidence="6" id="KW-0547">Nucleotide-binding</keyword>
<dbReference type="Proteomes" id="UP000636709">
    <property type="component" value="Unassembled WGS sequence"/>
</dbReference>
<evidence type="ECO:0000256" key="3">
    <source>
        <dbReference type="ARBA" id="ARBA00012841"/>
    </source>
</evidence>
<dbReference type="InterPro" id="IPR004523">
    <property type="entry name" value="Asp-tRNA_synthase_2"/>
</dbReference>
<keyword evidence="15" id="KW-1185">Reference proteome</keyword>
<protein>
    <recommendedName>
        <fullName evidence="3">aspartate--tRNA ligase</fullName>
        <ecNumber evidence="3">6.1.1.12</ecNumber>
    </recommendedName>
    <alternativeName>
        <fullName evidence="10">Aspartyl-tRNA synthetase</fullName>
    </alternativeName>
</protein>
<dbReference type="InterPro" id="IPR004364">
    <property type="entry name" value="Aa-tRNA-synt_II"/>
</dbReference>
<dbReference type="Gene3D" id="3.30.930.10">
    <property type="entry name" value="Bira Bifunctional Protein, Domain 2"/>
    <property type="match status" value="1"/>
</dbReference>
<feature type="domain" description="Aminoacyl-transfer RNA synthetases class-II family profile" evidence="13">
    <location>
        <begin position="250"/>
        <end position="487"/>
    </location>
</feature>
<dbReference type="Pfam" id="PF01336">
    <property type="entry name" value="tRNA_anti-codon"/>
    <property type="match status" value="1"/>
</dbReference>
<evidence type="ECO:0000256" key="7">
    <source>
        <dbReference type="ARBA" id="ARBA00022840"/>
    </source>
</evidence>
<dbReference type="CDD" id="cd04320">
    <property type="entry name" value="AspRS_cyto_N"/>
    <property type="match status" value="1"/>
</dbReference>
<feature type="compositionally biased region" description="Polar residues" evidence="12">
    <location>
        <begin position="18"/>
        <end position="37"/>
    </location>
</feature>
<dbReference type="GO" id="GO:0003723">
    <property type="term" value="F:RNA binding"/>
    <property type="evidence" value="ECO:0007669"/>
    <property type="project" value="TreeGrafter"/>
</dbReference>
<dbReference type="InterPro" id="IPR012340">
    <property type="entry name" value="NA-bd_OB-fold"/>
</dbReference>
<evidence type="ECO:0000256" key="9">
    <source>
        <dbReference type="ARBA" id="ARBA00023146"/>
    </source>
</evidence>
<evidence type="ECO:0000256" key="2">
    <source>
        <dbReference type="ARBA" id="ARBA00005312"/>
    </source>
</evidence>
<evidence type="ECO:0000256" key="8">
    <source>
        <dbReference type="ARBA" id="ARBA00022917"/>
    </source>
</evidence>
<comment type="similarity">
    <text evidence="2">Belongs to the class-II aminoacyl-tRNA synthetase family. Type 2 subfamily.</text>
</comment>
<evidence type="ECO:0000256" key="11">
    <source>
        <dbReference type="ARBA" id="ARBA00047904"/>
    </source>
</evidence>
<evidence type="ECO:0000256" key="5">
    <source>
        <dbReference type="ARBA" id="ARBA00022598"/>
    </source>
</evidence>
<reference evidence="14" key="1">
    <citation type="submission" date="2020-07" db="EMBL/GenBank/DDBJ databases">
        <title>Genome sequence and genetic diversity analysis of an under-domesticated orphan crop, white fonio (Digitaria exilis).</title>
        <authorList>
            <person name="Bennetzen J.L."/>
            <person name="Chen S."/>
            <person name="Ma X."/>
            <person name="Wang X."/>
            <person name="Yssel A.E.J."/>
            <person name="Chaluvadi S.R."/>
            <person name="Johnson M."/>
            <person name="Gangashetty P."/>
            <person name="Hamidou F."/>
            <person name="Sanogo M.D."/>
            <person name="Zwaenepoel A."/>
            <person name="Wallace J."/>
            <person name="Van De Peer Y."/>
            <person name="Van Deynze A."/>
        </authorList>
    </citation>
    <scope>NUCLEOTIDE SEQUENCE</scope>
    <source>
        <tissue evidence="14">Leaves</tissue>
    </source>
</reference>
<dbReference type="Pfam" id="PF00152">
    <property type="entry name" value="tRNA-synt_2"/>
    <property type="match status" value="1"/>
</dbReference>
<dbReference type="NCBIfam" id="TIGR00458">
    <property type="entry name" value="aspS_nondisc"/>
    <property type="match status" value="1"/>
</dbReference>
<feature type="region of interest" description="Disordered" evidence="12">
    <location>
        <begin position="1"/>
        <end position="69"/>
    </location>
</feature>
<comment type="caution">
    <text evidence="14">The sequence shown here is derived from an EMBL/GenBank/DDBJ whole genome shotgun (WGS) entry which is preliminary data.</text>
</comment>
<keyword evidence="7" id="KW-0067">ATP-binding</keyword>
<evidence type="ECO:0000256" key="6">
    <source>
        <dbReference type="ARBA" id="ARBA00022741"/>
    </source>
</evidence>
<dbReference type="PANTHER" id="PTHR43450:SF1">
    <property type="entry name" value="ASPARTATE--TRNA LIGASE, CYTOPLASMIC"/>
    <property type="match status" value="1"/>
</dbReference>
<dbReference type="PANTHER" id="PTHR43450">
    <property type="entry name" value="ASPARTYL-TRNA SYNTHETASE"/>
    <property type="match status" value="1"/>
</dbReference>
<dbReference type="GO" id="GO:0006422">
    <property type="term" value="P:aspartyl-tRNA aminoacylation"/>
    <property type="evidence" value="ECO:0007669"/>
    <property type="project" value="InterPro"/>
</dbReference>
<dbReference type="Gene3D" id="2.40.50.140">
    <property type="entry name" value="Nucleic acid-binding proteins"/>
    <property type="match status" value="1"/>
</dbReference>
<keyword evidence="8" id="KW-0648">Protein biosynthesis</keyword>
<gene>
    <name evidence="14" type="ORF">HU200_014855</name>
</gene>
<dbReference type="InterPro" id="IPR004365">
    <property type="entry name" value="NA-bd_OB_tRNA"/>
</dbReference>
<dbReference type="InterPro" id="IPR045864">
    <property type="entry name" value="aa-tRNA-synth_II/BPL/LPL"/>
</dbReference>
<keyword evidence="4" id="KW-0963">Cytoplasm</keyword>
<keyword evidence="5" id="KW-0436">Ligase</keyword>
<comment type="subcellular location">
    <subcellularLocation>
        <location evidence="1">Cytoplasm</location>
    </subcellularLocation>
</comment>
<dbReference type="OrthoDB" id="372395at2759"/>
<organism evidence="14 15">
    <name type="scientific">Digitaria exilis</name>
    <dbReference type="NCBI Taxonomy" id="1010633"/>
    <lineage>
        <taxon>Eukaryota</taxon>
        <taxon>Viridiplantae</taxon>
        <taxon>Streptophyta</taxon>
        <taxon>Embryophyta</taxon>
        <taxon>Tracheophyta</taxon>
        <taxon>Spermatophyta</taxon>
        <taxon>Magnoliopsida</taxon>
        <taxon>Liliopsida</taxon>
        <taxon>Poales</taxon>
        <taxon>Poaceae</taxon>
        <taxon>PACMAD clade</taxon>
        <taxon>Panicoideae</taxon>
        <taxon>Panicodae</taxon>
        <taxon>Paniceae</taxon>
        <taxon>Anthephorinae</taxon>
        <taxon>Digitaria</taxon>
    </lineage>
</organism>
<sequence>MSTEPPPASAAAGLASSTELPTLSKIASSTELPTLSKKQLRKSARKAERAAAAEQQQMHPPAPVAEDPFVANYGDVPVEETQSKAVTARSWTEVAELDAAAAAVGRSVLVRGFAQDICSLGSMAFVVVRQGRSSVQCVLAANAGAGVSRQMVAFAKSLTKESVVDVEGVVAFPKEPVVSTTQQVEIQVRKIYCINRAIATLPFNLEDAARSEAEYEKPLKDGQQFPRVGQDTRLNHRPLELRTPTNQAILRISSQVQRKFREFLWSKDFDEIHTPKLLGGASEGGAAVFKLMYNGQSACLAQSPQLHKQMAIIGGCRRVFEVGPVFRAETSRTHRHLCEFTGLDVEMEIKEHYFEVCDVIDDLFVSIFKHLAEKCKEELETINRQYSFEPLKYLEQTLKLTYEEGIQMLKEAGTEMEPMGDLNTEAEKKLGRLVKEKYGTDFFILHRYPLAVRPFYTMPCYDNPAYSNSFDVFLRGEEIISGAQRIHVPGMLAKRAKECGIDASTMSAYMESFRCASVYL</sequence>
<evidence type="ECO:0000256" key="12">
    <source>
        <dbReference type="SAM" id="MobiDB-lite"/>
    </source>
</evidence>
<evidence type="ECO:0000256" key="10">
    <source>
        <dbReference type="ARBA" id="ARBA00033155"/>
    </source>
</evidence>
<dbReference type="PROSITE" id="PS50862">
    <property type="entry name" value="AA_TRNA_LIGASE_II"/>
    <property type="match status" value="1"/>
</dbReference>
<dbReference type="GO" id="GO:0017101">
    <property type="term" value="C:aminoacyl-tRNA synthetase multienzyme complex"/>
    <property type="evidence" value="ECO:0007669"/>
    <property type="project" value="TreeGrafter"/>
</dbReference>
<keyword evidence="9" id="KW-0030">Aminoacyl-tRNA synthetase</keyword>
<dbReference type="InterPro" id="IPR006195">
    <property type="entry name" value="aa-tRNA-synth_II"/>
</dbReference>
<name>A0A835FB60_9POAL</name>
<comment type="catalytic activity">
    <reaction evidence="11">
        <text>tRNA(Asp) + L-aspartate + ATP = L-aspartyl-tRNA(Asp) + AMP + diphosphate</text>
        <dbReference type="Rhea" id="RHEA:19649"/>
        <dbReference type="Rhea" id="RHEA-COMP:9660"/>
        <dbReference type="Rhea" id="RHEA-COMP:9678"/>
        <dbReference type="ChEBI" id="CHEBI:29991"/>
        <dbReference type="ChEBI" id="CHEBI:30616"/>
        <dbReference type="ChEBI" id="CHEBI:33019"/>
        <dbReference type="ChEBI" id="CHEBI:78442"/>
        <dbReference type="ChEBI" id="CHEBI:78516"/>
        <dbReference type="ChEBI" id="CHEBI:456215"/>
        <dbReference type="EC" id="6.1.1.12"/>
    </reaction>
</comment>
<dbReference type="AlphaFoldDB" id="A0A835FB60"/>
<dbReference type="FunFam" id="3.30.930.10:FF:000038">
    <property type="entry name" value="Aspartate--tRNA ligase"/>
    <property type="match status" value="1"/>
</dbReference>
<dbReference type="GO" id="GO:0005524">
    <property type="term" value="F:ATP binding"/>
    <property type="evidence" value="ECO:0007669"/>
    <property type="project" value="UniProtKB-KW"/>
</dbReference>
<evidence type="ECO:0000256" key="1">
    <source>
        <dbReference type="ARBA" id="ARBA00004496"/>
    </source>
</evidence>
<proteinExistence type="inferred from homology"/>
<evidence type="ECO:0000313" key="14">
    <source>
        <dbReference type="EMBL" id="KAF8733551.1"/>
    </source>
</evidence>
<accession>A0A835FB60</accession>
<dbReference type="SUPFAM" id="SSF50249">
    <property type="entry name" value="Nucleic acid-binding proteins"/>
    <property type="match status" value="1"/>
</dbReference>
<evidence type="ECO:0000256" key="4">
    <source>
        <dbReference type="ARBA" id="ARBA00022490"/>
    </source>
</evidence>
<dbReference type="InterPro" id="IPR002312">
    <property type="entry name" value="Asp/Asn-tRNA-synth_IIb"/>
</dbReference>
<dbReference type="EC" id="6.1.1.12" evidence="3"/>
<dbReference type="SUPFAM" id="SSF55681">
    <property type="entry name" value="Class II aaRS and biotin synthetases"/>
    <property type="match status" value="1"/>
</dbReference>
<dbReference type="GO" id="GO:0004815">
    <property type="term" value="F:aspartate-tRNA ligase activity"/>
    <property type="evidence" value="ECO:0007669"/>
    <property type="project" value="UniProtKB-EC"/>
</dbReference>
<dbReference type="PRINTS" id="PR01042">
    <property type="entry name" value="TRNASYNTHASP"/>
</dbReference>
<evidence type="ECO:0000259" key="13">
    <source>
        <dbReference type="PROSITE" id="PS50862"/>
    </source>
</evidence>
<dbReference type="EMBL" id="JACEFO010001600">
    <property type="protein sequence ID" value="KAF8733551.1"/>
    <property type="molecule type" value="Genomic_DNA"/>
</dbReference>
<dbReference type="GO" id="GO:0005829">
    <property type="term" value="C:cytosol"/>
    <property type="evidence" value="ECO:0007669"/>
    <property type="project" value="TreeGrafter"/>
</dbReference>